<comment type="caution">
    <text evidence="1">The sequence shown here is derived from an EMBL/GenBank/DDBJ whole genome shotgun (WGS) entry which is preliminary data.</text>
</comment>
<evidence type="ECO:0000313" key="1">
    <source>
        <dbReference type="EMBL" id="TYT25031.1"/>
    </source>
</evidence>
<dbReference type="OrthoDB" id="5959054at2"/>
<organism evidence="1 2">
    <name type="scientific">Luteimonas viscosa</name>
    <dbReference type="NCBI Taxonomy" id="1132694"/>
    <lineage>
        <taxon>Bacteria</taxon>
        <taxon>Pseudomonadati</taxon>
        <taxon>Pseudomonadota</taxon>
        <taxon>Gammaproteobacteria</taxon>
        <taxon>Lysobacterales</taxon>
        <taxon>Lysobacteraceae</taxon>
        <taxon>Luteimonas</taxon>
    </lineage>
</organism>
<protein>
    <submittedName>
        <fullName evidence="1">Phytoene/squalene synthase family protein</fullName>
    </submittedName>
</protein>
<dbReference type="Proteomes" id="UP000324973">
    <property type="component" value="Unassembled WGS sequence"/>
</dbReference>
<gene>
    <name evidence="1" type="ORF">FZO89_01360</name>
</gene>
<sequence>MTGSGSLESFLEKWRARWPEWGVAMAFIPREQRSLVAAWSCLLQELSDAAWGGGDPTPGLAKLAWWQEELRGWARGARRHPLGEALQRQQAPWEALGRALAVLPKTRAPGSAGEDAEALGAFATQLLACEAVLFGGREPDARAAVDVVAGLRAERALVQGDRGIAAGLRHALRPSAPSRPRRLQQVVVRERLRLMEAGDARGRVAALRLVFAGWRAARG</sequence>
<reference evidence="1 2" key="1">
    <citation type="submission" date="2019-08" db="EMBL/GenBank/DDBJ databases">
        <title>Luteimonas viscosus sp. nov., isolated from soil of a sunflower field.</title>
        <authorList>
            <person name="Jianli Z."/>
            <person name="Ying Z."/>
        </authorList>
    </citation>
    <scope>NUCLEOTIDE SEQUENCE [LARGE SCALE GENOMIC DNA]</scope>
    <source>
        <strain evidence="1 2">XBU10</strain>
    </source>
</reference>
<accession>A0A5D4XMI5</accession>
<name>A0A5D4XMI5_9GAMM</name>
<dbReference type="EMBL" id="VTFT01000001">
    <property type="protein sequence ID" value="TYT25031.1"/>
    <property type="molecule type" value="Genomic_DNA"/>
</dbReference>
<dbReference type="SUPFAM" id="SSF48576">
    <property type="entry name" value="Terpenoid synthases"/>
    <property type="match status" value="1"/>
</dbReference>
<dbReference type="InterPro" id="IPR008949">
    <property type="entry name" value="Isoprenoid_synthase_dom_sf"/>
</dbReference>
<evidence type="ECO:0000313" key="2">
    <source>
        <dbReference type="Proteomes" id="UP000324973"/>
    </source>
</evidence>
<keyword evidence="2" id="KW-1185">Reference proteome</keyword>
<dbReference type="RefSeq" id="WP_149101580.1">
    <property type="nucleotide sequence ID" value="NZ_VTFT01000001.1"/>
</dbReference>
<proteinExistence type="predicted"/>
<dbReference type="AlphaFoldDB" id="A0A5D4XMI5"/>